<dbReference type="Proteomes" id="UP001302676">
    <property type="component" value="Unassembled WGS sequence"/>
</dbReference>
<dbReference type="RefSeq" id="XP_062639439.1">
    <property type="nucleotide sequence ID" value="XM_062779859.1"/>
</dbReference>
<dbReference type="CDD" id="cd12087">
    <property type="entry name" value="TM_EGFR-like"/>
    <property type="match status" value="1"/>
</dbReference>
<sequence>MAMVVPEPGGKMPEDSPNTGTTAMLVAASVIGGVAVILCTLAVYLYIVKRKQLKRDLEALQRLTEIETAPLPRQRKRGNSGLSDEEESCRTHMIRKSLARRNSNSTGSGFSAVVGMIDREVAEIERHESARLKDDWKEWEARAPKSSTTSKTSTLAISDPITPQLAAPEPALSVLDLSKSGTLHSASSKSTTAPSSPELSAMKRAESQGIEQNAKCQAPNEIAPNKNANRSTAALLLMKSRPRASPRGRAESSLDDTLLRGAENLASERT</sequence>
<keyword evidence="4" id="KW-1185">Reference proteome</keyword>
<proteinExistence type="predicted"/>
<feature type="region of interest" description="Disordered" evidence="1">
    <location>
        <begin position="71"/>
        <end position="90"/>
    </location>
</feature>
<evidence type="ECO:0000313" key="3">
    <source>
        <dbReference type="EMBL" id="KAK4146068.1"/>
    </source>
</evidence>
<organism evidence="3 4">
    <name type="scientific">Dichotomopilus funicola</name>
    <dbReference type="NCBI Taxonomy" id="1934379"/>
    <lineage>
        <taxon>Eukaryota</taxon>
        <taxon>Fungi</taxon>
        <taxon>Dikarya</taxon>
        <taxon>Ascomycota</taxon>
        <taxon>Pezizomycotina</taxon>
        <taxon>Sordariomycetes</taxon>
        <taxon>Sordariomycetidae</taxon>
        <taxon>Sordariales</taxon>
        <taxon>Chaetomiaceae</taxon>
        <taxon>Dichotomopilus</taxon>
    </lineage>
</organism>
<evidence type="ECO:0000313" key="4">
    <source>
        <dbReference type="Proteomes" id="UP001302676"/>
    </source>
</evidence>
<keyword evidence="2" id="KW-0472">Membrane</keyword>
<reference evidence="3" key="2">
    <citation type="submission" date="2023-05" db="EMBL/GenBank/DDBJ databases">
        <authorList>
            <consortium name="Lawrence Berkeley National Laboratory"/>
            <person name="Steindorff A."/>
            <person name="Hensen N."/>
            <person name="Bonometti L."/>
            <person name="Westerberg I."/>
            <person name="Brannstrom I.O."/>
            <person name="Guillou S."/>
            <person name="Cros-Aarteil S."/>
            <person name="Calhoun S."/>
            <person name="Haridas S."/>
            <person name="Kuo A."/>
            <person name="Mondo S."/>
            <person name="Pangilinan J."/>
            <person name="Riley R."/>
            <person name="Labutti K."/>
            <person name="Andreopoulos B."/>
            <person name="Lipzen A."/>
            <person name="Chen C."/>
            <person name="Yanf M."/>
            <person name="Daum C."/>
            <person name="Ng V."/>
            <person name="Clum A."/>
            <person name="Ohm R."/>
            <person name="Martin F."/>
            <person name="Silar P."/>
            <person name="Natvig D."/>
            <person name="Lalanne C."/>
            <person name="Gautier V."/>
            <person name="Ament-Velasquez S.L."/>
            <person name="Kruys A."/>
            <person name="Hutchinson M.I."/>
            <person name="Powell A.J."/>
            <person name="Barry K."/>
            <person name="Miller A.N."/>
            <person name="Grigoriev I.V."/>
            <person name="Debuchy R."/>
            <person name="Gladieux P."/>
            <person name="Thoren M.H."/>
            <person name="Johannesson H."/>
        </authorList>
    </citation>
    <scope>NUCLEOTIDE SEQUENCE</scope>
    <source>
        <strain evidence="3">CBS 141.50</strain>
    </source>
</reference>
<keyword evidence="2" id="KW-0812">Transmembrane</keyword>
<gene>
    <name evidence="3" type="ORF">C8A04DRAFT_26230</name>
</gene>
<feature type="compositionally biased region" description="Low complexity" evidence="1">
    <location>
        <begin position="185"/>
        <end position="197"/>
    </location>
</feature>
<accession>A0AAN6V717</accession>
<protein>
    <submittedName>
        <fullName evidence="3">Uncharacterized protein</fullName>
    </submittedName>
</protein>
<feature type="region of interest" description="Disordered" evidence="1">
    <location>
        <begin position="181"/>
        <end position="270"/>
    </location>
</feature>
<evidence type="ECO:0000256" key="1">
    <source>
        <dbReference type="SAM" id="MobiDB-lite"/>
    </source>
</evidence>
<dbReference type="EMBL" id="MU853564">
    <property type="protein sequence ID" value="KAK4146068.1"/>
    <property type="molecule type" value="Genomic_DNA"/>
</dbReference>
<name>A0AAN6V717_9PEZI</name>
<feature type="transmembrane region" description="Helical" evidence="2">
    <location>
        <begin position="20"/>
        <end position="47"/>
    </location>
</feature>
<dbReference type="GeneID" id="87816472"/>
<comment type="caution">
    <text evidence="3">The sequence shown here is derived from an EMBL/GenBank/DDBJ whole genome shotgun (WGS) entry which is preliminary data.</text>
</comment>
<reference evidence="3" key="1">
    <citation type="journal article" date="2023" name="Mol. Phylogenet. Evol.">
        <title>Genome-scale phylogeny and comparative genomics of the fungal order Sordariales.</title>
        <authorList>
            <person name="Hensen N."/>
            <person name="Bonometti L."/>
            <person name="Westerberg I."/>
            <person name="Brannstrom I.O."/>
            <person name="Guillou S."/>
            <person name="Cros-Aarteil S."/>
            <person name="Calhoun S."/>
            <person name="Haridas S."/>
            <person name="Kuo A."/>
            <person name="Mondo S."/>
            <person name="Pangilinan J."/>
            <person name="Riley R."/>
            <person name="LaButti K."/>
            <person name="Andreopoulos B."/>
            <person name="Lipzen A."/>
            <person name="Chen C."/>
            <person name="Yan M."/>
            <person name="Daum C."/>
            <person name="Ng V."/>
            <person name="Clum A."/>
            <person name="Steindorff A."/>
            <person name="Ohm R.A."/>
            <person name="Martin F."/>
            <person name="Silar P."/>
            <person name="Natvig D.O."/>
            <person name="Lalanne C."/>
            <person name="Gautier V."/>
            <person name="Ament-Velasquez S.L."/>
            <person name="Kruys A."/>
            <person name="Hutchinson M.I."/>
            <person name="Powell A.J."/>
            <person name="Barry K."/>
            <person name="Miller A.N."/>
            <person name="Grigoriev I.V."/>
            <person name="Debuchy R."/>
            <person name="Gladieux P."/>
            <person name="Hiltunen Thoren M."/>
            <person name="Johannesson H."/>
        </authorList>
    </citation>
    <scope>NUCLEOTIDE SEQUENCE</scope>
    <source>
        <strain evidence="3">CBS 141.50</strain>
    </source>
</reference>
<keyword evidence="2" id="KW-1133">Transmembrane helix</keyword>
<dbReference type="AlphaFoldDB" id="A0AAN6V717"/>
<evidence type="ECO:0000256" key="2">
    <source>
        <dbReference type="SAM" id="Phobius"/>
    </source>
</evidence>